<dbReference type="PANTHER" id="PTHR37703:SF2">
    <property type="entry name" value="RWP-RK DOMAIN-CONTAINING PROTEIN"/>
    <property type="match status" value="1"/>
</dbReference>
<reference evidence="1 2" key="1">
    <citation type="submission" date="2019-06" db="EMBL/GenBank/DDBJ databases">
        <title>WGS assembly of Gossypium darwinii.</title>
        <authorList>
            <person name="Chen Z.J."/>
            <person name="Sreedasyam A."/>
            <person name="Ando A."/>
            <person name="Song Q."/>
            <person name="De L."/>
            <person name="Hulse-Kemp A."/>
            <person name="Ding M."/>
            <person name="Ye W."/>
            <person name="Kirkbride R."/>
            <person name="Jenkins J."/>
            <person name="Plott C."/>
            <person name="Lovell J."/>
            <person name="Lin Y.-M."/>
            <person name="Vaughn R."/>
            <person name="Liu B."/>
            <person name="Li W."/>
            <person name="Simpson S."/>
            <person name="Scheffler B."/>
            <person name="Saski C."/>
            <person name="Grover C."/>
            <person name="Hu G."/>
            <person name="Conover J."/>
            <person name="Carlson J."/>
            <person name="Shu S."/>
            <person name="Boston L."/>
            <person name="Williams M."/>
            <person name="Peterson D."/>
            <person name="Mcgee K."/>
            <person name="Jones D."/>
            <person name="Wendel J."/>
            <person name="Stelly D."/>
            <person name="Grimwood J."/>
            <person name="Schmutz J."/>
        </authorList>
    </citation>
    <scope>NUCLEOTIDE SEQUENCE [LARGE SCALE GENOMIC DNA]</scope>
    <source>
        <strain evidence="1">1808015.09</strain>
    </source>
</reference>
<gene>
    <name evidence="1" type="ORF">ES288_A06G123400v1</name>
</gene>
<dbReference type="PANTHER" id="PTHR37703">
    <property type="entry name" value="RIBOSOMAL PROTEIN L31-RELATED"/>
    <property type="match status" value="1"/>
</dbReference>
<name>A0A5D2G7X0_GOSDA</name>
<keyword evidence="2" id="KW-1185">Reference proteome</keyword>
<evidence type="ECO:0000313" key="1">
    <source>
        <dbReference type="EMBL" id="TYH13179.1"/>
    </source>
</evidence>
<accession>A0A5D2G7X0</accession>
<dbReference type="AlphaFoldDB" id="A0A5D2G7X0"/>
<dbReference type="EMBL" id="CM017693">
    <property type="protein sequence ID" value="TYH13179.1"/>
    <property type="molecule type" value="Genomic_DNA"/>
</dbReference>
<evidence type="ECO:0000313" key="2">
    <source>
        <dbReference type="Proteomes" id="UP000323506"/>
    </source>
</evidence>
<proteinExistence type="predicted"/>
<protein>
    <submittedName>
        <fullName evidence="1">Uncharacterized protein</fullName>
    </submittedName>
</protein>
<dbReference type="Proteomes" id="UP000323506">
    <property type="component" value="Chromosome A06"/>
</dbReference>
<sequence length="52" mass="6096">MATAFWGIRVMGIVKKHDFGDLIWKKIKLTSTRKANAKEHLHLIFQVLIPFF</sequence>
<organism evidence="1 2">
    <name type="scientific">Gossypium darwinii</name>
    <name type="common">Darwin's cotton</name>
    <name type="synonym">Gossypium barbadense var. darwinii</name>
    <dbReference type="NCBI Taxonomy" id="34276"/>
    <lineage>
        <taxon>Eukaryota</taxon>
        <taxon>Viridiplantae</taxon>
        <taxon>Streptophyta</taxon>
        <taxon>Embryophyta</taxon>
        <taxon>Tracheophyta</taxon>
        <taxon>Spermatophyta</taxon>
        <taxon>Magnoliopsida</taxon>
        <taxon>eudicotyledons</taxon>
        <taxon>Gunneridae</taxon>
        <taxon>Pentapetalae</taxon>
        <taxon>rosids</taxon>
        <taxon>malvids</taxon>
        <taxon>Malvales</taxon>
        <taxon>Malvaceae</taxon>
        <taxon>Malvoideae</taxon>
        <taxon>Gossypium</taxon>
    </lineage>
</organism>